<evidence type="ECO:0000256" key="1">
    <source>
        <dbReference type="SAM" id="Phobius"/>
    </source>
</evidence>
<dbReference type="AlphaFoldDB" id="M5E339"/>
<gene>
    <name evidence="2" type="ORF">HSACCH_02446</name>
</gene>
<dbReference type="STRING" id="1293054.HSACCH_02446"/>
<keyword evidence="1" id="KW-0472">Membrane</keyword>
<comment type="caution">
    <text evidence="2">The sequence shown here is derived from an EMBL/GenBank/DDBJ whole genome shotgun (WGS) entry which is preliminary data.</text>
</comment>
<evidence type="ECO:0000313" key="2">
    <source>
        <dbReference type="EMBL" id="CCU80944.1"/>
    </source>
</evidence>
<feature type="transmembrane region" description="Helical" evidence="1">
    <location>
        <begin position="285"/>
        <end position="304"/>
    </location>
</feature>
<evidence type="ECO:0000313" key="3">
    <source>
        <dbReference type="Proteomes" id="UP000012063"/>
    </source>
</evidence>
<keyword evidence="1" id="KW-1133">Transmembrane helix</keyword>
<feature type="transmembrane region" description="Helical" evidence="1">
    <location>
        <begin position="175"/>
        <end position="198"/>
    </location>
</feature>
<proteinExistence type="predicted"/>
<sequence length="362" mass="43327">MIYLFVFLLLIIMSFFIDFRKIYLKISNSKIYFNKIFLFIVFIIWFLFTGFQDNVATDYSNYIKIFNSQNLLNQYFQKGELLFYYFISVLKYFKLSPKHIFIIISLIQITYILKVVSILKKKKIIKNHYIYFYVFFTFSFLFIRQMNTIRSVTAGILLCYGILLFCVDNRKIRGLFYIIITPFIHISSIFVILVYILFLKISELNLSRKFLFMYIIFSYIVFVSNASYNALNIILNYIPVYSSYINSKYNIPIQTGLGLRVLGVFLIMLYAIIVYKKKTQHKNKLFNFGIFLFGFEYILNMKILNRVSDFFSLFYILPLIFVFEQKAKNEIELFGKILIIVFLFLSFIIYINSVNSYSNILF</sequence>
<feature type="transmembrane region" description="Helical" evidence="1">
    <location>
        <begin position="310"/>
        <end position="326"/>
    </location>
</feature>
<dbReference type="InParanoid" id="M5E339"/>
<feature type="transmembrane region" description="Helical" evidence="1">
    <location>
        <begin position="100"/>
        <end position="119"/>
    </location>
</feature>
<name>M5E339_9FIRM</name>
<keyword evidence="3" id="KW-1185">Reference proteome</keyword>
<feature type="transmembrane region" description="Helical" evidence="1">
    <location>
        <begin position="251"/>
        <end position="273"/>
    </location>
</feature>
<dbReference type="Pfam" id="PF14897">
    <property type="entry name" value="EpsG"/>
    <property type="match status" value="1"/>
</dbReference>
<accession>M5E339</accession>
<feature type="transmembrane region" description="Helical" evidence="1">
    <location>
        <begin position="210"/>
        <end position="231"/>
    </location>
</feature>
<dbReference type="Proteomes" id="UP000012063">
    <property type="component" value="Unassembled WGS sequence"/>
</dbReference>
<keyword evidence="1" id="KW-0812">Transmembrane</keyword>
<dbReference type="InterPro" id="IPR049458">
    <property type="entry name" value="EpsG-like"/>
</dbReference>
<protein>
    <submittedName>
        <fullName evidence="2">Uncharacterized protein</fullName>
    </submittedName>
</protein>
<organism evidence="2 3">
    <name type="scientific">Halanaerobium saccharolyticum subsp. saccharolyticum DSM 6643</name>
    <dbReference type="NCBI Taxonomy" id="1293054"/>
    <lineage>
        <taxon>Bacteria</taxon>
        <taxon>Bacillati</taxon>
        <taxon>Bacillota</taxon>
        <taxon>Clostridia</taxon>
        <taxon>Halanaerobiales</taxon>
        <taxon>Halanaerobiaceae</taxon>
        <taxon>Halanaerobium</taxon>
    </lineage>
</organism>
<feature type="transmembrane region" description="Helical" evidence="1">
    <location>
        <begin position="333"/>
        <end position="352"/>
    </location>
</feature>
<dbReference type="RefSeq" id="WP_005490259.1">
    <property type="nucleotide sequence ID" value="NZ_CAUI01000023.1"/>
</dbReference>
<feature type="transmembrane region" description="Helical" evidence="1">
    <location>
        <begin position="131"/>
        <end position="163"/>
    </location>
</feature>
<feature type="transmembrane region" description="Helical" evidence="1">
    <location>
        <begin position="31"/>
        <end position="51"/>
    </location>
</feature>
<dbReference type="EMBL" id="CAUI01000023">
    <property type="protein sequence ID" value="CCU80944.1"/>
    <property type="molecule type" value="Genomic_DNA"/>
</dbReference>
<reference evidence="3" key="1">
    <citation type="journal article" date="2013" name="Genome Announc.">
        <title>Genome Sequence of Halanaerobium saccharolyticum subsp. saccharolyticum Strain DSM 6643T, a Halophilic Hydrogen-Producing Bacterium.</title>
        <authorList>
            <person name="Kivisto A."/>
            <person name="Larjo A."/>
            <person name="Ciranna A."/>
            <person name="Santala V."/>
            <person name="Roos C."/>
            <person name="Karp M."/>
        </authorList>
    </citation>
    <scope>NUCLEOTIDE SEQUENCE [LARGE SCALE GENOMIC DNA]</scope>
    <source>
        <strain evidence="3">DSM 6643</strain>
    </source>
</reference>
<feature type="transmembrane region" description="Helical" evidence="1">
    <location>
        <begin position="6"/>
        <end position="24"/>
    </location>
</feature>